<dbReference type="SUPFAM" id="SSF117074">
    <property type="entry name" value="Hypothetical protein PA1324"/>
    <property type="match status" value="2"/>
</dbReference>
<evidence type="ECO:0000313" key="2">
    <source>
        <dbReference type="EMBL" id="RSM86255.1"/>
    </source>
</evidence>
<dbReference type="AlphaFoldDB" id="A0A428ZDY9"/>
<dbReference type="EMBL" id="QHKI01000009">
    <property type="protein sequence ID" value="RSM86255.1"/>
    <property type="molecule type" value="Genomic_DNA"/>
</dbReference>
<feature type="chain" id="PRO_5038400286" description="Alpha-amylase" evidence="1">
    <location>
        <begin position="29"/>
        <end position="467"/>
    </location>
</feature>
<organism evidence="2 3">
    <name type="scientific">Kibdelosporangium aridum</name>
    <dbReference type="NCBI Taxonomy" id="2030"/>
    <lineage>
        <taxon>Bacteria</taxon>
        <taxon>Bacillati</taxon>
        <taxon>Actinomycetota</taxon>
        <taxon>Actinomycetes</taxon>
        <taxon>Pseudonocardiales</taxon>
        <taxon>Pseudonocardiaceae</taxon>
        <taxon>Kibdelosporangium</taxon>
    </lineage>
</organism>
<sequence length="467" mass="49962">MTARAVGVLAFLSLLLAGLLAAPASAQAGLQVTASVTGGPFVVGNRESIPVKLTVTNSGTEERRGVKGRLRTIEGSPFYVRSDTWRDLDPFGAGAVFAAGETRTYDLIGHVSEWAGQPRIMIGVQRQTPNIPEIAETEVSFQLVPADVTEHVGGQVFQDANENRVADPGEELPGITVRLAKGWQPFKEAVTGADGRFAFPDIPVGFYELTYGPAPGGWLLPSTNFLRLDGTGTASDLGIRARRPMSENLRASVALDRKTYSAGDSVQLTVTLTNTGQYPLTGLVAGCDRYGSSYHLLVTQEAWGELAYGGPGATVQPGQTRVFAVTGTVPDKGDYFGLVSAICDFVDDELYLYGAAEAAPVYHKVRSSKTANTFGTVYHDKDGDFSVDEGEAVVNTRIGLRDVTTGRVTVTATTDATGRIDYTKVPVGRYTPQIFGPWKPVDGAIEVAAEPYTVPFFNFRVTPRHGD</sequence>
<gene>
    <name evidence="2" type="ORF">DMH04_13850</name>
</gene>
<proteinExistence type="predicted"/>
<comment type="caution">
    <text evidence="2">The sequence shown here is derived from an EMBL/GenBank/DDBJ whole genome shotgun (WGS) entry which is preliminary data.</text>
</comment>
<feature type="signal peptide" evidence="1">
    <location>
        <begin position="1"/>
        <end position="28"/>
    </location>
</feature>
<dbReference type="Proteomes" id="UP000287547">
    <property type="component" value="Unassembled WGS sequence"/>
</dbReference>
<dbReference type="InterPro" id="IPR013783">
    <property type="entry name" value="Ig-like_fold"/>
</dbReference>
<name>A0A428ZDY9_KIBAR</name>
<evidence type="ECO:0000256" key="1">
    <source>
        <dbReference type="SAM" id="SignalP"/>
    </source>
</evidence>
<accession>A0A428ZDY9</accession>
<protein>
    <recommendedName>
        <fullName evidence="4">Alpha-amylase</fullName>
    </recommendedName>
</protein>
<evidence type="ECO:0008006" key="4">
    <source>
        <dbReference type="Google" id="ProtNLM"/>
    </source>
</evidence>
<evidence type="ECO:0000313" key="3">
    <source>
        <dbReference type="Proteomes" id="UP000287547"/>
    </source>
</evidence>
<reference evidence="2 3" key="1">
    <citation type="submission" date="2018-05" db="EMBL/GenBank/DDBJ databases">
        <title>Evolution of GPA BGCs.</title>
        <authorList>
            <person name="Waglechner N."/>
            <person name="Wright G.D."/>
        </authorList>
    </citation>
    <scope>NUCLEOTIDE SEQUENCE [LARGE SCALE GENOMIC DNA]</scope>
    <source>
        <strain evidence="2 3">A82846</strain>
    </source>
</reference>
<dbReference type="Gene3D" id="2.60.40.10">
    <property type="entry name" value="Immunoglobulins"/>
    <property type="match status" value="2"/>
</dbReference>
<keyword evidence="1" id="KW-0732">Signal</keyword>
<dbReference type="GO" id="GO:0005975">
    <property type="term" value="P:carbohydrate metabolic process"/>
    <property type="evidence" value="ECO:0007669"/>
    <property type="project" value="UniProtKB-ARBA"/>
</dbReference>